<dbReference type="InterPro" id="IPR029063">
    <property type="entry name" value="SAM-dependent_MTases_sf"/>
</dbReference>
<reference evidence="2 3" key="1">
    <citation type="submission" date="2022-06" db="EMBL/GenBank/DDBJ databases">
        <title>New Species of the Genus Actinoplanes, ActinopZanes ferrugineus.</title>
        <authorList>
            <person name="Ding P."/>
        </authorList>
    </citation>
    <scope>NUCLEOTIDE SEQUENCE [LARGE SCALE GENOMIC DNA]</scope>
    <source>
        <strain evidence="2 3">TRM88003</strain>
    </source>
</reference>
<accession>A0ABT1DXB7</accession>
<proteinExistence type="predicted"/>
<dbReference type="SUPFAM" id="SSF53335">
    <property type="entry name" value="S-adenosyl-L-methionine-dependent methyltransferases"/>
    <property type="match status" value="1"/>
</dbReference>
<evidence type="ECO:0000259" key="1">
    <source>
        <dbReference type="Pfam" id="PF08241"/>
    </source>
</evidence>
<dbReference type="CDD" id="cd02440">
    <property type="entry name" value="AdoMet_MTases"/>
    <property type="match status" value="1"/>
</dbReference>
<dbReference type="RefSeq" id="WP_253241268.1">
    <property type="nucleotide sequence ID" value="NZ_JAMYJR010000035.1"/>
</dbReference>
<dbReference type="Proteomes" id="UP001523369">
    <property type="component" value="Unassembled WGS sequence"/>
</dbReference>
<feature type="domain" description="Methyltransferase type 11" evidence="1">
    <location>
        <begin position="49"/>
        <end position="131"/>
    </location>
</feature>
<sequence>MDSSALPDDRVAAFQLFQRLGKRVLRPGGRELTTWLLDELRLPGATVVELAAGAGDTGRLARAHGAASYIGVDLHPGDPEHAVRADAATTGLAADSADVVFGEALLSMQGDGAKHRILTEATRLLRPGGRFGLHELALVPDSLDEDARTRIRRSLAQVMHVNARPLTVGEWTGLLAVHGLTVEAARPAPMALLQPRRLIADEGVPGAARFVGNVLRRPDARHRILAIRRTLREHRAHLAAVAIVAHL</sequence>
<dbReference type="Gene3D" id="3.40.50.150">
    <property type="entry name" value="Vaccinia Virus protein VP39"/>
    <property type="match status" value="1"/>
</dbReference>
<keyword evidence="3" id="KW-1185">Reference proteome</keyword>
<organism evidence="2 3">
    <name type="scientific">Paractinoplanes aksuensis</name>
    <dbReference type="NCBI Taxonomy" id="2939490"/>
    <lineage>
        <taxon>Bacteria</taxon>
        <taxon>Bacillati</taxon>
        <taxon>Actinomycetota</taxon>
        <taxon>Actinomycetes</taxon>
        <taxon>Micromonosporales</taxon>
        <taxon>Micromonosporaceae</taxon>
        <taxon>Paractinoplanes</taxon>
    </lineage>
</organism>
<name>A0ABT1DXB7_9ACTN</name>
<comment type="caution">
    <text evidence="2">The sequence shown here is derived from an EMBL/GenBank/DDBJ whole genome shotgun (WGS) entry which is preliminary data.</text>
</comment>
<evidence type="ECO:0000313" key="3">
    <source>
        <dbReference type="Proteomes" id="UP001523369"/>
    </source>
</evidence>
<dbReference type="Pfam" id="PF08241">
    <property type="entry name" value="Methyltransf_11"/>
    <property type="match status" value="1"/>
</dbReference>
<dbReference type="GO" id="GO:0008168">
    <property type="term" value="F:methyltransferase activity"/>
    <property type="evidence" value="ECO:0007669"/>
    <property type="project" value="UniProtKB-KW"/>
</dbReference>
<keyword evidence="2" id="KW-0489">Methyltransferase</keyword>
<dbReference type="InterPro" id="IPR013216">
    <property type="entry name" value="Methyltransf_11"/>
</dbReference>
<dbReference type="GO" id="GO:0032259">
    <property type="term" value="P:methylation"/>
    <property type="evidence" value="ECO:0007669"/>
    <property type="project" value="UniProtKB-KW"/>
</dbReference>
<dbReference type="EMBL" id="JAMYJR010000035">
    <property type="protein sequence ID" value="MCO8275203.1"/>
    <property type="molecule type" value="Genomic_DNA"/>
</dbReference>
<protein>
    <submittedName>
        <fullName evidence="2">Class I SAM-dependent methyltransferase</fullName>
    </submittedName>
</protein>
<keyword evidence="2" id="KW-0808">Transferase</keyword>
<evidence type="ECO:0000313" key="2">
    <source>
        <dbReference type="EMBL" id="MCO8275203.1"/>
    </source>
</evidence>
<gene>
    <name evidence="2" type="ORF">M1L60_31940</name>
</gene>